<feature type="transmembrane region" description="Helical" evidence="1">
    <location>
        <begin position="72"/>
        <end position="89"/>
    </location>
</feature>
<dbReference type="STRING" id="748449.Halha_0931"/>
<proteinExistence type="predicted"/>
<keyword evidence="1" id="KW-0472">Membrane</keyword>
<feature type="transmembrane region" description="Helical" evidence="1">
    <location>
        <begin position="21"/>
        <end position="39"/>
    </location>
</feature>
<accession>L0K6K9</accession>
<protein>
    <recommendedName>
        <fullName evidence="4">DUF4129 domain-containing protein</fullName>
    </recommendedName>
</protein>
<name>L0K6K9_HALHC</name>
<dbReference type="eggNOG" id="ENOG502ZK05">
    <property type="taxonomic scope" value="Bacteria"/>
</dbReference>
<dbReference type="Proteomes" id="UP000010880">
    <property type="component" value="Chromosome"/>
</dbReference>
<reference evidence="3" key="1">
    <citation type="submission" date="2012-02" db="EMBL/GenBank/DDBJ databases">
        <title>The complete genome of Halobacteroides halobius DSM 5150.</title>
        <authorList>
            <person name="Lucas S."/>
            <person name="Copeland A."/>
            <person name="Lapidus A."/>
            <person name="Glavina del Rio T."/>
            <person name="Dalin E."/>
            <person name="Tice H."/>
            <person name="Bruce D."/>
            <person name="Goodwin L."/>
            <person name="Pitluck S."/>
            <person name="Peters L."/>
            <person name="Mikhailova N."/>
            <person name="Gu W."/>
            <person name="Kyrpides N."/>
            <person name="Mavromatis K."/>
            <person name="Ivanova N."/>
            <person name="Brettin T."/>
            <person name="Detter J.C."/>
            <person name="Han C."/>
            <person name="Larimer F."/>
            <person name="Land M."/>
            <person name="Hauser L."/>
            <person name="Markowitz V."/>
            <person name="Cheng J.-F."/>
            <person name="Hugenholtz P."/>
            <person name="Woyke T."/>
            <person name="Wu D."/>
            <person name="Tindall B."/>
            <person name="Pomrenke H."/>
            <person name="Brambilla E."/>
            <person name="Klenk H.-P."/>
            <person name="Eisen J.A."/>
        </authorList>
    </citation>
    <scope>NUCLEOTIDE SEQUENCE [LARGE SCALE GENOMIC DNA]</scope>
    <source>
        <strain evidence="3">ATCC 35273 / DSM 5150 / MD-1</strain>
    </source>
</reference>
<evidence type="ECO:0000313" key="3">
    <source>
        <dbReference type="Proteomes" id="UP000010880"/>
    </source>
</evidence>
<dbReference type="KEGG" id="hhl:Halha_0931"/>
<evidence type="ECO:0008006" key="4">
    <source>
        <dbReference type="Google" id="ProtNLM"/>
    </source>
</evidence>
<keyword evidence="1" id="KW-0812">Transmembrane</keyword>
<evidence type="ECO:0000256" key="1">
    <source>
        <dbReference type="SAM" id="Phobius"/>
    </source>
</evidence>
<dbReference type="RefSeq" id="WP_015326617.1">
    <property type="nucleotide sequence ID" value="NC_019978.1"/>
</dbReference>
<feature type="transmembrane region" description="Helical" evidence="1">
    <location>
        <begin position="302"/>
        <end position="328"/>
    </location>
</feature>
<dbReference type="EMBL" id="CP003359">
    <property type="protein sequence ID" value="AGB40892.1"/>
    <property type="molecule type" value="Genomic_DNA"/>
</dbReference>
<feature type="transmembrane region" description="Helical" evidence="1">
    <location>
        <begin position="224"/>
        <end position="244"/>
    </location>
</feature>
<keyword evidence="3" id="KW-1185">Reference proteome</keyword>
<gene>
    <name evidence="2" type="ordered locus">Halha_0931</name>
</gene>
<sequence>MPGEDRLVNNINLILKGLSSLILVLLANQSFLIMQSYFLQLQWKWLTLISLLGIIIGVIEARVLVGLKKWPKSLKVIVISGLLLLVYGVDSDYTSSSFKISSFIIILIYYLAYRLAYWSQKLDFDFESLKVNNHQQEQIYKRQGPIFKRYANSFKQLEQLVIIIDGLLVISWLFKQQINYNLILSGAFILVLQFLLLGFAFYQKKRILWRLNNYRTQPQLFNKMIGWLLILIISISAIIVILPSHNNFIPWQWLKDKLLTIDSKIKTPTPPLTKKKETSDAGSLKKGIEQALQQQDSFSWHLVLYLMMYIIFLMILVSIIIGFILTLLKEEYKNLKGLPGLLVKLYLTFINLVKGWGRLLKSGVKKLQMTVQTSRKHYKQEELEEILHNEEFKRDWSPDTPREEIIAYYIQAENIFKEKGCRRRKNQTISQFLQFVKEDISIRGQKIVAINDLIEQALYSNHAITKPQANKMKELIDNLANN</sequence>
<feature type="transmembrane region" description="Helical" evidence="1">
    <location>
        <begin position="180"/>
        <end position="203"/>
    </location>
</feature>
<dbReference type="HOGENOM" id="CLU_565925_0_0_9"/>
<evidence type="ECO:0000313" key="2">
    <source>
        <dbReference type="EMBL" id="AGB40892.1"/>
    </source>
</evidence>
<feature type="transmembrane region" description="Helical" evidence="1">
    <location>
        <begin position="95"/>
        <end position="113"/>
    </location>
</feature>
<feature type="transmembrane region" description="Helical" evidence="1">
    <location>
        <begin position="45"/>
        <end position="65"/>
    </location>
</feature>
<dbReference type="AlphaFoldDB" id="L0K6K9"/>
<feature type="transmembrane region" description="Helical" evidence="1">
    <location>
        <begin position="157"/>
        <end position="174"/>
    </location>
</feature>
<keyword evidence="1" id="KW-1133">Transmembrane helix</keyword>
<organism evidence="2 3">
    <name type="scientific">Halobacteroides halobius (strain ATCC 35273 / DSM 5150 / MD-1)</name>
    <dbReference type="NCBI Taxonomy" id="748449"/>
    <lineage>
        <taxon>Bacteria</taxon>
        <taxon>Bacillati</taxon>
        <taxon>Bacillota</taxon>
        <taxon>Clostridia</taxon>
        <taxon>Halanaerobiales</taxon>
        <taxon>Halobacteroidaceae</taxon>
        <taxon>Halobacteroides</taxon>
    </lineage>
</organism>
<dbReference type="OrthoDB" id="9920961at2"/>